<proteinExistence type="predicted"/>
<dbReference type="Proteomes" id="UP001139981">
    <property type="component" value="Unassembled WGS sequence"/>
</dbReference>
<sequence>MLAYHASTGSVSSMHQLAPYQPTVAAYNRDASVMAAGSVFDFFQQSHAYSQQYSQQQQQQQQTYQQQLPVADRHPPAYMSYTPGYNASMSPNGTYAVSHAEANSAQSVAASHGAVPDTVHLEAAYNSLGSDSAPKPLPHVPNRYSNVQRRKTIFDNPIYGFAGPTQASQPADEYPAVSSMQQQQPPPPPPAYAAVANYQQQPQQQQQPSAVEQPKKRRDPPPVPQARLPPKPAAYIQEQEQMASASAQQLPPKPPMPTQPLPPRPPPPTVNVRPPSPVVSRKQLQQDHQQLYHVPDGHAFYHHPVAAGSDPSLNGRMHAGGHLRNSMAYDHQAQMLMASN</sequence>
<protein>
    <submittedName>
        <fullName evidence="1">Uncharacterized protein</fullName>
    </submittedName>
</protein>
<gene>
    <name evidence="1" type="ORF">IWW38_005470</name>
</gene>
<keyword evidence="2" id="KW-1185">Reference proteome</keyword>
<organism evidence="1 2">
    <name type="scientific">Coemansia aciculifera</name>
    <dbReference type="NCBI Taxonomy" id="417176"/>
    <lineage>
        <taxon>Eukaryota</taxon>
        <taxon>Fungi</taxon>
        <taxon>Fungi incertae sedis</taxon>
        <taxon>Zoopagomycota</taxon>
        <taxon>Kickxellomycotina</taxon>
        <taxon>Kickxellomycetes</taxon>
        <taxon>Kickxellales</taxon>
        <taxon>Kickxellaceae</taxon>
        <taxon>Coemansia</taxon>
    </lineage>
</organism>
<name>A0ACC1LVI9_9FUNG</name>
<dbReference type="EMBL" id="JANBVB010002574">
    <property type="protein sequence ID" value="KAJ2884068.1"/>
    <property type="molecule type" value="Genomic_DNA"/>
</dbReference>
<evidence type="ECO:0000313" key="1">
    <source>
        <dbReference type="EMBL" id="KAJ2884068.1"/>
    </source>
</evidence>
<feature type="non-terminal residue" evidence="1">
    <location>
        <position position="340"/>
    </location>
</feature>
<accession>A0ACC1LVI9</accession>
<evidence type="ECO:0000313" key="2">
    <source>
        <dbReference type="Proteomes" id="UP001139981"/>
    </source>
</evidence>
<comment type="caution">
    <text evidence="1">The sequence shown here is derived from an EMBL/GenBank/DDBJ whole genome shotgun (WGS) entry which is preliminary data.</text>
</comment>
<reference evidence="1" key="1">
    <citation type="submission" date="2022-07" db="EMBL/GenBank/DDBJ databases">
        <title>Phylogenomic reconstructions and comparative analyses of Kickxellomycotina fungi.</title>
        <authorList>
            <person name="Reynolds N.K."/>
            <person name="Stajich J.E."/>
            <person name="Barry K."/>
            <person name="Grigoriev I.V."/>
            <person name="Crous P."/>
            <person name="Smith M.E."/>
        </authorList>
    </citation>
    <scope>NUCLEOTIDE SEQUENCE</scope>
    <source>
        <strain evidence="1">CBS 190363</strain>
    </source>
</reference>